<accession>B4LYS3</accession>
<dbReference type="InParanoid" id="B4LYS3"/>
<dbReference type="EMBL" id="CH940650">
    <property type="protein sequence ID" value="EDW67000.1"/>
    <property type="molecule type" value="Genomic_DNA"/>
</dbReference>
<dbReference type="eggNOG" id="ENOG502TBGY">
    <property type="taxonomic scope" value="Eukaryota"/>
</dbReference>
<dbReference type="PhylomeDB" id="B4LYS3"/>
<sequence length="82" mass="9241">MSKVKNLIAKMLQRRGKCNVSGSSSSGHSNNNNISHCQHYESLEEIAQNQANERMLQETAMGTHQLLFCLETADGSFYWHAQ</sequence>
<dbReference type="OMA" id="CQHYESL"/>
<evidence type="ECO:0000313" key="2">
    <source>
        <dbReference type="Proteomes" id="UP000008792"/>
    </source>
</evidence>
<dbReference type="AlphaFoldDB" id="B4LYS3"/>
<protein>
    <recommendedName>
        <fullName evidence="3">Enhancer of split m6 protein</fullName>
    </recommendedName>
</protein>
<dbReference type="HOGENOM" id="CLU_2560759_0_0_1"/>
<dbReference type="Proteomes" id="UP000008792">
    <property type="component" value="Unassembled WGS sequence"/>
</dbReference>
<organism evidence="1 2">
    <name type="scientific">Drosophila virilis</name>
    <name type="common">Fruit fly</name>
    <dbReference type="NCBI Taxonomy" id="7244"/>
    <lineage>
        <taxon>Eukaryota</taxon>
        <taxon>Metazoa</taxon>
        <taxon>Ecdysozoa</taxon>
        <taxon>Arthropoda</taxon>
        <taxon>Hexapoda</taxon>
        <taxon>Insecta</taxon>
        <taxon>Pterygota</taxon>
        <taxon>Neoptera</taxon>
        <taxon>Endopterygota</taxon>
        <taxon>Diptera</taxon>
        <taxon>Brachycera</taxon>
        <taxon>Muscomorpha</taxon>
        <taxon>Ephydroidea</taxon>
        <taxon>Drosophilidae</taxon>
        <taxon>Drosophila</taxon>
    </lineage>
</organism>
<dbReference type="OrthoDB" id="7846409at2759"/>
<evidence type="ECO:0008006" key="3">
    <source>
        <dbReference type="Google" id="ProtNLM"/>
    </source>
</evidence>
<proteinExistence type="predicted"/>
<reference evidence="1 2" key="1">
    <citation type="journal article" date="2007" name="Nature">
        <title>Evolution of genes and genomes on the Drosophila phylogeny.</title>
        <authorList>
            <consortium name="Drosophila 12 Genomes Consortium"/>
            <person name="Clark A.G."/>
            <person name="Eisen M.B."/>
            <person name="Smith D.R."/>
            <person name="Bergman C.M."/>
            <person name="Oliver B."/>
            <person name="Markow T.A."/>
            <person name="Kaufman T.C."/>
            <person name="Kellis M."/>
            <person name="Gelbart W."/>
            <person name="Iyer V.N."/>
            <person name="Pollard D.A."/>
            <person name="Sackton T.B."/>
            <person name="Larracuente A.M."/>
            <person name="Singh N.D."/>
            <person name="Abad J.P."/>
            <person name="Abt D.N."/>
            <person name="Adryan B."/>
            <person name="Aguade M."/>
            <person name="Akashi H."/>
            <person name="Anderson W.W."/>
            <person name="Aquadro C.F."/>
            <person name="Ardell D.H."/>
            <person name="Arguello R."/>
            <person name="Artieri C.G."/>
            <person name="Barbash D.A."/>
            <person name="Barker D."/>
            <person name="Barsanti P."/>
            <person name="Batterham P."/>
            <person name="Batzoglou S."/>
            <person name="Begun D."/>
            <person name="Bhutkar A."/>
            <person name="Blanco E."/>
            <person name="Bosak S.A."/>
            <person name="Bradley R.K."/>
            <person name="Brand A.D."/>
            <person name="Brent M.R."/>
            <person name="Brooks A.N."/>
            <person name="Brown R.H."/>
            <person name="Butlin R.K."/>
            <person name="Caggese C."/>
            <person name="Calvi B.R."/>
            <person name="Bernardo de Carvalho A."/>
            <person name="Caspi A."/>
            <person name="Castrezana S."/>
            <person name="Celniker S.E."/>
            <person name="Chang J.L."/>
            <person name="Chapple C."/>
            <person name="Chatterji S."/>
            <person name="Chinwalla A."/>
            <person name="Civetta A."/>
            <person name="Clifton S.W."/>
            <person name="Comeron J.M."/>
            <person name="Costello J.C."/>
            <person name="Coyne J.A."/>
            <person name="Daub J."/>
            <person name="David R.G."/>
            <person name="Delcher A.L."/>
            <person name="Delehaunty K."/>
            <person name="Do C.B."/>
            <person name="Ebling H."/>
            <person name="Edwards K."/>
            <person name="Eickbush T."/>
            <person name="Evans J.D."/>
            <person name="Filipski A."/>
            <person name="Findeiss S."/>
            <person name="Freyhult E."/>
            <person name="Fulton L."/>
            <person name="Fulton R."/>
            <person name="Garcia A.C."/>
            <person name="Gardiner A."/>
            <person name="Garfield D.A."/>
            <person name="Garvin B.E."/>
            <person name="Gibson G."/>
            <person name="Gilbert D."/>
            <person name="Gnerre S."/>
            <person name="Godfrey J."/>
            <person name="Good R."/>
            <person name="Gotea V."/>
            <person name="Gravely B."/>
            <person name="Greenberg A.J."/>
            <person name="Griffiths-Jones S."/>
            <person name="Gross S."/>
            <person name="Guigo R."/>
            <person name="Gustafson E.A."/>
            <person name="Haerty W."/>
            <person name="Hahn M.W."/>
            <person name="Halligan D.L."/>
            <person name="Halpern A.L."/>
            <person name="Halter G.M."/>
            <person name="Han M.V."/>
            <person name="Heger A."/>
            <person name="Hillier L."/>
            <person name="Hinrichs A.S."/>
            <person name="Holmes I."/>
            <person name="Hoskins R.A."/>
            <person name="Hubisz M.J."/>
            <person name="Hultmark D."/>
            <person name="Huntley M.A."/>
            <person name="Jaffe D.B."/>
            <person name="Jagadeeshan S."/>
            <person name="Jeck W.R."/>
            <person name="Johnson J."/>
            <person name="Jones C.D."/>
            <person name="Jordan W.C."/>
            <person name="Karpen G.H."/>
            <person name="Kataoka E."/>
            <person name="Keightley P.D."/>
            <person name="Kheradpour P."/>
            <person name="Kirkness E.F."/>
            <person name="Koerich L.B."/>
            <person name="Kristiansen K."/>
            <person name="Kudrna D."/>
            <person name="Kulathinal R.J."/>
            <person name="Kumar S."/>
            <person name="Kwok R."/>
            <person name="Lander E."/>
            <person name="Langley C.H."/>
            <person name="Lapoint R."/>
            <person name="Lazzaro B.P."/>
            <person name="Lee S.J."/>
            <person name="Levesque L."/>
            <person name="Li R."/>
            <person name="Lin C.F."/>
            <person name="Lin M.F."/>
            <person name="Lindblad-Toh K."/>
            <person name="Llopart A."/>
            <person name="Long M."/>
            <person name="Low L."/>
            <person name="Lozovsky E."/>
            <person name="Lu J."/>
            <person name="Luo M."/>
            <person name="Machado C.A."/>
            <person name="Makalowski W."/>
            <person name="Marzo M."/>
            <person name="Matsuda M."/>
            <person name="Matzkin L."/>
            <person name="McAllister B."/>
            <person name="McBride C.S."/>
            <person name="McKernan B."/>
            <person name="McKernan K."/>
            <person name="Mendez-Lago M."/>
            <person name="Minx P."/>
            <person name="Mollenhauer M.U."/>
            <person name="Montooth K."/>
            <person name="Mount S.M."/>
            <person name="Mu X."/>
            <person name="Myers E."/>
            <person name="Negre B."/>
            <person name="Newfeld S."/>
            <person name="Nielsen R."/>
            <person name="Noor M.A."/>
            <person name="O'Grady P."/>
            <person name="Pachter L."/>
            <person name="Papaceit M."/>
            <person name="Parisi M.J."/>
            <person name="Parisi M."/>
            <person name="Parts L."/>
            <person name="Pedersen J.S."/>
            <person name="Pesole G."/>
            <person name="Phillippy A.M."/>
            <person name="Ponting C.P."/>
            <person name="Pop M."/>
            <person name="Porcelli D."/>
            <person name="Powell J.R."/>
            <person name="Prohaska S."/>
            <person name="Pruitt K."/>
            <person name="Puig M."/>
            <person name="Quesneville H."/>
            <person name="Ram K.R."/>
            <person name="Rand D."/>
            <person name="Rasmussen M.D."/>
            <person name="Reed L.K."/>
            <person name="Reenan R."/>
            <person name="Reily A."/>
            <person name="Remington K.A."/>
            <person name="Rieger T.T."/>
            <person name="Ritchie M.G."/>
            <person name="Robin C."/>
            <person name="Rogers Y.H."/>
            <person name="Rohde C."/>
            <person name="Rozas J."/>
            <person name="Rubenfield M.J."/>
            <person name="Ruiz A."/>
            <person name="Russo S."/>
            <person name="Salzberg S.L."/>
            <person name="Sanchez-Gracia A."/>
            <person name="Saranga D.J."/>
            <person name="Sato H."/>
            <person name="Schaeffer S.W."/>
            <person name="Schatz M.C."/>
            <person name="Schlenke T."/>
            <person name="Schwartz R."/>
            <person name="Segarra C."/>
            <person name="Singh R.S."/>
            <person name="Sirot L."/>
            <person name="Sirota M."/>
            <person name="Sisneros N.B."/>
            <person name="Smith C.D."/>
            <person name="Smith T.F."/>
            <person name="Spieth J."/>
            <person name="Stage D.E."/>
            <person name="Stark A."/>
            <person name="Stephan W."/>
            <person name="Strausberg R.L."/>
            <person name="Strempel S."/>
            <person name="Sturgill D."/>
            <person name="Sutton G."/>
            <person name="Sutton G.G."/>
            <person name="Tao W."/>
            <person name="Teichmann S."/>
            <person name="Tobari Y.N."/>
            <person name="Tomimura Y."/>
            <person name="Tsolas J.M."/>
            <person name="Valente V.L."/>
            <person name="Venter E."/>
            <person name="Venter J.C."/>
            <person name="Vicario S."/>
            <person name="Vieira F.G."/>
            <person name="Vilella A.J."/>
            <person name="Villasante A."/>
            <person name="Walenz B."/>
            <person name="Wang J."/>
            <person name="Wasserman M."/>
            <person name="Watts T."/>
            <person name="Wilson D."/>
            <person name="Wilson R.K."/>
            <person name="Wing R.A."/>
            <person name="Wolfner M.F."/>
            <person name="Wong A."/>
            <person name="Wong G.K."/>
            <person name="Wu C.I."/>
            <person name="Wu G."/>
            <person name="Yamamoto D."/>
            <person name="Yang H.P."/>
            <person name="Yang S.P."/>
            <person name="Yorke J.A."/>
            <person name="Yoshida K."/>
            <person name="Zdobnov E."/>
            <person name="Zhang P."/>
            <person name="Zhang Y."/>
            <person name="Zimin A.V."/>
            <person name="Baldwin J."/>
            <person name="Abdouelleil A."/>
            <person name="Abdulkadir J."/>
            <person name="Abebe A."/>
            <person name="Abera B."/>
            <person name="Abreu J."/>
            <person name="Acer S.C."/>
            <person name="Aftuck L."/>
            <person name="Alexander A."/>
            <person name="An P."/>
            <person name="Anderson E."/>
            <person name="Anderson S."/>
            <person name="Arachi H."/>
            <person name="Azer M."/>
            <person name="Bachantsang P."/>
            <person name="Barry A."/>
            <person name="Bayul T."/>
            <person name="Berlin A."/>
            <person name="Bessette D."/>
            <person name="Bloom T."/>
            <person name="Blye J."/>
            <person name="Boguslavskiy L."/>
            <person name="Bonnet C."/>
            <person name="Boukhgalter B."/>
            <person name="Bourzgui I."/>
            <person name="Brown A."/>
            <person name="Cahill P."/>
            <person name="Channer S."/>
            <person name="Cheshatsang Y."/>
            <person name="Chuda L."/>
            <person name="Citroen M."/>
            <person name="Collymore A."/>
            <person name="Cooke P."/>
            <person name="Costello M."/>
            <person name="D'Aco K."/>
            <person name="Daza R."/>
            <person name="De Haan G."/>
            <person name="DeGray S."/>
            <person name="DeMaso C."/>
            <person name="Dhargay N."/>
            <person name="Dooley K."/>
            <person name="Dooley E."/>
            <person name="Doricent M."/>
            <person name="Dorje P."/>
            <person name="Dorjee K."/>
            <person name="Dupes A."/>
            <person name="Elong R."/>
            <person name="Falk J."/>
            <person name="Farina A."/>
            <person name="Faro S."/>
            <person name="Ferguson D."/>
            <person name="Fisher S."/>
            <person name="Foley C.D."/>
            <person name="Franke A."/>
            <person name="Friedrich D."/>
            <person name="Gadbois L."/>
            <person name="Gearin G."/>
            <person name="Gearin C.R."/>
            <person name="Giannoukos G."/>
            <person name="Goode T."/>
            <person name="Graham J."/>
            <person name="Grandbois E."/>
            <person name="Grewal S."/>
            <person name="Gyaltsen K."/>
            <person name="Hafez N."/>
            <person name="Hagos B."/>
            <person name="Hall J."/>
            <person name="Henson C."/>
            <person name="Hollinger A."/>
            <person name="Honan T."/>
            <person name="Huard M.D."/>
            <person name="Hughes L."/>
            <person name="Hurhula B."/>
            <person name="Husby M.E."/>
            <person name="Kamat A."/>
            <person name="Kanga B."/>
            <person name="Kashin S."/>
            <person name="Khazanovich D."/>
            <person name="Kisner P."/>
            <person name="Lance K."/>
            <person name="Lara M."/>
            <person name="Lee W."/>
            <person name="Lennon N."/>
            <person name="Letendre F."/>
            <person name="LeVine R."/>
            <person name="Lipovsky A."/>
            <person name="Liu X."/>
            <person name="Liu J."/>
            <person name="Liu S."/>
            <person name="Lokyitsang T."/>
            <person name="Lokyitsang Y."/>
            <person name="Lubonja R."/>
            <person name="Lui A."/>
            <person name="MacDonald P."/>
            <person name="Magnisalis V."/>
            <person name="Maru K."/>
            <person name="Matthews C."/>
            <person name="McCusker W."/>
            <person name="McDonough S."/>
            <person name="Mehta T."/>
            <person name="Meldrim J."/>
            <person name="Meneus L."/>
            <person name="Mihai O."/>
            <person name="Mihalev A."/>
            <person name="Mihova T."/>
            <person name="Mittelman R."/>
            <person name="Mlenga V."/>
            <person name="Montmayeur A."/>
            <person name="Mulrain L."/>
            <person name="Navidi A."/>
            <person name="Naylor J."/>
            <person name="Negash T."/>
            <person name="Nguyen T."/>
            <person name="Nguyen N."/>
            <person name="Nicol R."/>
            <person name="Norbu C."/>
            <person name="Norbu N."/>
            <person name="Novod N."/>
            <person name="O'Neill B."/>
            <person name="Osman S."/>
            <person name="Markiewicz E."/>
            <person name="Oyono O.L."/>
            <person name="Patti C."/>
            <person name="Phunkhang P."/>
            <person name="Pierre F."/>
            <person name="Priest M."/>
            <person name="Raghuraman S."/>
            <person name="Rege F."/>
            <person name="Reyes R."/>
            <person name="Rise C."/>
            <person name="Rogov P."/>
            <person name="Ross K."/>
            <person name="Ryan E."/>
            <person name="Settipalli S."/>
            <person name="Shea T."/>
            <person name="Sherpa N."/>
            <person name="Shi L."/>
            <person name="Shih D."/>
            <person name="Sparrow T."/>
            <person name="Spaulding J."/>
            <person name="Stalker J."/>
            <person name="Stange-Thomann N."/>
            <person name="Stavropoulos S."/>
            <person name="Stone C."/>
            <person name="Strader C."/>
            <person name="Tesfaye S."/>
            <person name="Thomson T."/>
            <person name="Thoulutsang Y."/>
            <person name="Thoulutsang D."/>
            <person name="Topham K."/>
            <person name="Topping I."/>
            <person name="Tsamla T."/>
            <person name="Vassiliev H."/>
            <person name="Vo A."/>
            <person name="Wangchuk T."/>
            <person name="Wangdi T."/>
            <person name="Weiand M."/>
            <person name="Wilkinson J."/>
            <person name="Wilson A."/>
            <person name="Yadav S."/>
            <person name="Young G."/>
            <person name="Yu Q."/>
            <person name="Zembek L."/>
            <person name="Zhong D."/>
            <person name="Zimmer A."/>
            <person name="Zwirko Z."/>
            <person name="Jaffe D.B."/>
            <person name="Alvarez P."/>
            <person name="Brockman W."/>
            <person name="Butler J."/>
            <person name="Chin C."/>
            <person name="Gnerre S."/>
            <person name="Grabherr M."/>
            <person name="Kleber M."/>
            <person name="Mauceli E."/>
            <person name="MacCallum I."/>
        </authorList>
    </citation>
    <scope>NUCLEOTIDE SEQUENCE [LARGE SCALE GENOMIC DNA]</scope>
    <source>
        <strain evidence="2">Tucson 15010-1051.87</strain>
    </source>
</reference>
<gene>
    <name evidence="1" type="primary">Dvir\GJ23907</name>
    <name evidence="1" type="ORF">Dvir_GJ23907</name>
</gene>
<evidence type="ECO:0000313" key="1">
    <source>
        <dbReference type="EMBL" id="EDW67000.1"/>
    </source>
</evidence>
<keyword evidence="2" id="KW-1185">Reference proteome</keyword>
<name>B4LYS3_DROVI</name>
<dbReference type="KEGG" id="dvi:6630439"/>